<keyword evidence="1" id="KW-1133">Transmembrane helix</keyword>
<feature type="transmembrane region" description="Helical" evidence="1">
    <location>
        <begin position="133"/>
        <end position="151"/>
    </location>
</feature>
<reference evidence="2 3" key="1">
    <citation type="submission" date="2019-10" db="EMBL/GenBank/DDBJ databases">
        <title>Epibacterium sp. nov., isolated from seawater.</title>
        <authorList>
            <person name="Zhang X."/>
            <person name="Li N."/>
        </authorList>
    </citation>
    <scope>NUCLEOTIDE SEQUENCE [LARGE SCALE GENOMIC DNA]</scope>
    <source>
        <strain evidence="2 3">SM1979</strain>
    </source>
</reference>
<keyword evidence="1" id="KW-0472">Membrane</keyword>
<name>A0A843YA12_9RHOB</name>
<dbReference type="Pfam" id="PF20358">
    <property type="entry name" value="DUF6653"/>
    <property type="match status" value="1"/>
</dbReference>
<proteinExistence type="predicted"/>
<dbReference type="EMBL" id="WIBF01000003">
    <property type="protein sequence ID" value="MQQ08130.1"/>
    <property type="molecule type" value="Genomic_DNA"/>
</dbReference>
<dbReference type="Proteomes" id="UP000444174">
    <property type="component" value="Unassembled WGS sequence"/>
</dbReference>
<gene>
    <name evidence="2" type="ORF">GFB49_06675</name>
</gene>
<keyword evidence="3" id="KW-1185">Reference proteome</keyword>
<sequence length="173" mass="19876">MPQTWSKILRLSAQSMAMTDESWKRHANPLSVYSRIPILALMTLAILSRHWLGWGALVPLALVLLWTWWNPRAFSVPTSTRNWASRGTFGERVLLNHTEIPVPAHHMAWAKALGTLAGLGLMPWIYGLWQFDLGFILFGLALSMGAKLWFVDRMVWLYQDMRSASEEYAGWEY</sequence>
<accession>A0A843YA12</accession>
<evidence type="ECO:0000313" key="2">
    <source>
        <dbReference type="EMBL" id="MQQ08130.1"/>
    </source>
</evidence>
<evidence type="ECO:0000313" key="3">
    <source>
        <dbReference type="Proteomes" id="UP000444174"/>
    </source>
</evidence>
<dbReference type="InterPro" id="IPR046595">
    <property type="entry name" value="DUF6653"/>
</dbReference>
<evidence type="ECO:0000256" key="1">
    <source>
        <dbReference type="SAM" id="Phobius"/>
    </source>
</evidence>
<dbReference type="AlphaFoldDB" id="A0A843YA12"/>
<feature type="transmembrane region" description="Helical" evidence="1">
    <location>
        <begin position="51"/>
        <end position="69"/>
    </location>
</feature>
<dbReference type="RefSeq" id="WP_153215088.1">
    <property type="nucleotide sequence ID" value="NZ_WIBF01000003.1"/>
</dbReference>
<protein>
    <submittedName>
        <fullName evidence="2">Uncharacterized protein</fullName>
    </submittedName>
</protein>
<organism evidence="2 3">
    <name type="scientific">Tritonibacter litoralis</name>
    <dbReference type="NCBI Taxonomy" id="2662264"/>
    <lineage>
        <taxon>Bacteria</taxon>
        <taxon>Pseudomonadati</taxon>
        <taxon>Pseudomonadota</taxon>
        <taxon>Alphaproteobacteria</taxon>
        <taxon>Rhodobacterales</taxon>
        <taxon>Paracoccaceae</taxon>
        <taxon>Tritonibacter</taxon>
    </lineage>
</organism>
<comment type="caution">
    <text evidence="2">The sequence shown here is derived from an EMBL/GenBank/DDBJ whole genome shotgun (WGS) entry which is preliminary data.</text>
</comment>
<keyword evidence="1" id="KW-0812">Transmembrane</keyword>